<reference evidence="3 4" key="1">
    <citation type="submission" date="2018-08" db="EMBL/GenBank/DDBJ databases">
        <title>A genome reference for cultivated species of the human gut microbiota.</title>
        <authorList>
            <person name="Zou Y."/>
            <person name="Xue W."/>
            <person name="Luo G."/>
        </authorList>
    </citation>
    <scope>NUCLEOTIDE SEQUENCE [LARGE SCALE GENOMIC DNA]</scope>
    <source>
        <strain evidence="3 4">TF08-11</strain>
    </source>
</reference>
<organism evidence="3 4">
    <name type="scientific">Faecalicoccus pleomorphus</name>
    <dbReference type="NCBI Taxonomy" id="1323"/>
    <lineage>
        <taxon>Bacteria</taxon>
        <taxon>Bacillati</taxon>
        <taxon>Bacillota</taxon>
        <taxon>Erysipelotrichia</taxon>
        <taxon>Erysipelotrichales</taxon>
        <taxon>Erysipelotrichaceae</taxon>
        <taxon>Faecalicoccus</taxon>
    </lineage>
</organism>
<dbReference type="Proteomes" id="UP000260721">
    <property type="component" value="Unassembled WGS sequence"/>
</dbReference>
<feature type="domain" description="Phage tail tape measure protein" evidence="2">
    <location>
        <begin position="238"/>
        <end position="429"/>
    </location>
</feature>
<proteinExistence type="predicted"/>
<evidence type="ECO:0000256" key="1">
    <source>
        <dbReference type="SAM" id="MobiDB-lite"/>
    </source>
</evidence>
<dbReference type="InterPro" id="IPR010090">
    <property type="entry name" value="Phage_tape_meas"/>
</dbReference>
<name>A0A3E3E0V0_9FIRM</name>
<evidence type="ECO:0000259" key="2">
    <source>
        <dbReference type="Pfam" id="PF10145"/>
    </source>
</evidence>
<accession>A0A3E3E0V0</accession>
<protein>
    <submittedName>
        <fullName evidence="3">Phage tail tape measure protein</fullName>
    </submittedName>
</protein>
<feature type="compositionally biased region" description="Basic and acidic residues" evidence="1">
    <location>
        <begin position="1026"/>
        <end position="1037"/>
    </location>
</feature>
<evidence type="ECO:0000313" key="3">
    <source>
        <dbReference type="EMBL" id="RGD74799.1"/>
    </source>
</evidence>
<dbReference type="Pfam" id="PF10145">
    <property type="entry name" value="PhageMin_Tail"/>
    <property type="match status" value="1"/>
</dbReference>
<dbReference type="Gene3D" id="1.10.287.1490">
    <property type="match status" value="1"/>
</dbReference>
<dbReference type="AlphaFoldDB" id="A0A3E3E0V0"/>
<feature type="region of interest" description="Disordered" evidence="1">
    <location>
        <begin position="1026"/>
        <end position="1055"/>
    </location>
</feature>
<dbReference type="NCBIfam" id="TIGR01760">
    <property type="entry name" value="tape_meas_TP901"/>
    <property type="match status" value="1"/>
</dbReference>
<dbReference type="RefSeq" id="WP_117446743.1">
    <property type="nucleotide sequence ID" value="NZ_JBFBOW010000001.1"/>
</dbReference>
<dbReference type="EMBL" id="QUSK01000021">
    <property type="protein sequence ID" value="RGD74799.1"/>
    <property type="molecule type" value="Genomic_DNA"/>
</dbReference>
<comment type="caution">
    <text evidence="3">The sequence shown here is derived from an EMBL/GenBank/DDBJ whole genome shotgun (WGS) entry which is preliminary data.</text>
</comment>
<gene>
    <name evidence="3" type="ORF">DXC78_09180</name>
</gene>
<sequence>MSYNIKGITVKINGDASNLQREINKIKAETSGLDKQMSTLKKSMKGLDGKDFKSMAQYQQLVSTKMQSLTKQANQYQKTLDAMPKSYGAWNKQISTLTARNKELETNIKNGTGSIIGQTQELKSNQAVLKSLGTDWDAYDQKLQATRTSLLTTQNNLKALGNEFLTTNSNVLQAVTSLDNASVALDKFSNSTKYISLGSAAAIAGATMAAISFEDAWTGVLKTTEGTPAQLEAINNGIKELATSTSSSYESIAHYAELAGQLGVATDAIVGFTETVTMLGDTTNLVGDAAAQQIAKFANIMIGTEGQTNEYFSRLGSSVVDLGNNFATTEADIMNMSMRLATAGRQVGFTSQDVLGLATALSSVGIEAAAGGGSMSKMLKNVEYAVATNSEALQAFADVSGMSAEQFIQLWGEDAPTAFGKLLEGIRKSENITKTLDDLGITEVRMSNAMGALAQNTDLYWNAISKANSAFEQNHAMAAEAEKRYGTLKSTLVQTWEAIKQAADELGQSFAPKLEAVANVIKDVVEWFTNLDDSAKDMIANLLLVGAALSPTSKALSKLSKGGSGLIQFFTKGRVSIADFAKSAGLLSKESDVASMSITGLAKSAAKSGAPMATLSKGASSLLASIGPLAVGLGGTSVALGAVSVALYTAISRSEQAKDAFDEQLASEDAMYATTLKLIEGMDEYNQSIQNHLDTADDYLSSFKEQSKEADMLVDRIGQLTSQEQLNGIQKELLLESIDKLNQIYPELGLYYDENSGKLRDNTGNIYDNNDALKKRISTLQEEAKAEAYANAIKETTQALIEQQLQYEQTSASIEDTRKKMKELWDQSNNGENLDFSQWDALQEKIQELMPEYEGMLEKIKETQTELMNSANKFETGGLEVIGESLKNTFQTTADSFTQLGIQIPQNIKDGIMAGSYSYREASQFTASMLTFQEAMNNGMWAGQAIPTNLVNGLIAGAPSIQAATMYIDNLMKFSNALVNAGYTGGQIPQEIAQAVASGQMSVSDATNVMMSGSDEKIQEAITKLKQDASKGSKETGDAMGDGKSNAATAAGGLGKSGRDAFTPYMSDMKKSASDMKSSVMADIDAATKYAKEHPIVVERKTVNTEESGERSASAVLKMASFNPFNSFNMRDDMFIPSIQDPSTYQSVLSQAMQRTRIISNESGIISQLSSKLDSFISAFKNAQFVVTMNPIELDGDVLTDKVTQIMTIREMLDNFGKGGG</sequence>
<evidence type="ECO:0000313" key="4">
    <source>
        <dbReference type="Proteomes" id="UP000260721"/>
    </source>
</evidence>